<name>A0A3G8JPP5_9ACTN</name>
<dbReference type="KEGG" id="gom:D7316_03548"/>
<reference evidence="2 3" key="1">
    <citation type="submission" date="2018-11" db="EMBL/GenBank/DDBJ databases">
        <title>Gordonia insulae sp. nov., isolated from an island soil.</title>
        <authorList>
            <person name="Kim Y.S."/>
            <person name="Kim S.B."/>
        </authorList>
    </citation>
    <scope>NUCLEOTIDE SEQUENCE [LARGE SCALE GENOMIC DNA]</scope>
    <source>
        <strain evidence="2 3">MMS17-SY073</strain>
    </source>
</reference>
<dbReference type="EMBL" id="CP033972">
    <property type="protein sequence ID" value="AZG46943.1"/>
    <property type="molecule type" value="Genomic_DNA"/>
</dbReference>
<dbReference type="AlphaFoldDB" id="A0A3G8JPP5"/>
<accession>A0A3G8JPP5</accession>
<dbReference type="Proteomes" id="UP000271469">
    <property type="component" value="Chromosome"/>
</dbReference>
<protein>
    <submittedName>
        <fullName evidence="2">Uncharacterized protein</fullName>
    </submittedName>
</protein>
<feature type="chain" id="PRO_5038436223" evidence="1">
    <location>
        <begin position="35"/>
        <end position="159"/>
    </location>
</feature>
<keyword evidence="1" id="KW-0732">Signal</keyword>
<evidence type="ECO:0000313" key="3">
    <source>
        <dbReference type="Proteomes" id="UP000271469"/>
    </source>
</evidence>
<gene>
    <name evidence="2" type="ORF">D7316_03548</name>
</gene>
<dbReference type="OrthoDB" id="4374126at2"/>
<keyword evidence="3" id="KW-1185">Reference proteome</keyword>
<feature type="signal peptide" evidence="1">
    <location>
        <begin position="1"/>
        <end position="34"/>
    </location>
</feature>
<proteinExistence type="predicted"/>
<evidence type="ECO:0000256" key="1">
    <source>
        <dbReference type="SAM" id="SignalP"/>
    </source>
</evidence>
<dbReference type="RefSeq" id="WP_124709380.1">
    <property type="nucleotide sequence ID" value="NZ_CP033972.1"/>
</dbReference>
<organism evidence="2 3">
    <name type="scientific">Gordonia insulae</name>
    <dbReference type="NCBI Taxonomy" id="2420509"/>
    <lineage>
        <taxon>Bacteria</taxon>
        <taxon>Bacillati</taxon>
        <taxon>Actinomycetota</taxon>
        <taxon>Actinomycetes</taxon>
        <taxon>Mycobacteriales</taxon>
        <taxon>Gordoniaceae</taxon>
        <taxon>Gordonia</taxon>
    </lineage>
</organism>
<evidence type="ECO:0000313" key="2">
    <source>
        <dbReference type="EMBL" id="AZG46943.1"/>
    </source>
</evidence>
<sequence length="159" mass="15943">MNTTTRRITATTVGLAGIAAAAGIGLLGAGAANAGTMPVTHPGEPSVAMTITNHTDKVEHLISSGTSGNGVWVNGPKQTLGPGASETITAVAPQGSKLAVNVAYKIGVGGPTATYEVLNSQSNTNVGTSGISGPGASHYWMAHNFSSHFPATNVGFDQW</sequence>